<sequence length="163" mass="18491">MRKFSTAQIGKTVLTFVIMAGVLGVAFGESAYKKACYLNFLTLESFPTMNPLQRDKLVSQIDYEDQIGVKHRLFVFESPTGKDKLACRVLVTDENYHVTSSWNADRKDKLLNVGFMQHSDPPVLEIVRCNEDKNALVCEHLCLHMGVLQSFEYKPSNTRVASR</sequence>
<evidence type="ECO:0000313" key="2">
    <source>
        <dbReference type="Proteomes" id="UP000253562"/>
    </source>
</evidence>
<proteinExistence type="predicted"/>
<dbReference type="Proteomes" id="UP000253562">
    <property type="component" value="Unassembled WGS sequence"/>
</dbReference>
<dbReference type="RefSeq" id="WP_114368335.1">
    <property type="nucleotide sequence ID" value="NZ_QPEX01000011.1"/>
</dbReference>
<dbReference type="OrthoDB" id="273197at2"/>
<evidence type="ECO:0000313" key="1">
    <source>
        <dbReference type="EMBL" id="RCS52911.1"/>
    </source>
</evidence>
<protein>
    <submittedName>
        <fullName evidence="1">Uncharacterized protein</fullName>
    </submittedName>
</protein>
<organism evidence="1 2">
    <name type="scientific">Bremerella cremea</name>
    <dbReference type="NCBI Taxonomy" id="1031537"/>
    <lineage>
        <taxon>Bacteria</taxon>
        <taxon>Pseudomonadati</taxon>
        <taxon>Planctomycetota</taxon>
        <taxon>Planctomycetia</taxon>
        <taxon>Pirellulales</taxon>
        <taxon>Pirellulaceae</taxon>
        <taxon>Bremerella</taxon>
    </lineage>
</organism>
<gene>
    <name evidence="1" type="ORF">DTL42_08800</name>
</gene>
<name>A0A368KW09_9BACT</name>
<dbReference type="EMBL" id="QPEX01000011">
    <property type="protein sequence ID" value="RCS52911.1"/>
    <property type="molecule type" value="Genomic_DNA"/>
</dbReference>
<accession>A0A368KW09</accession>
<dbReference type="AlphaFoldDB" id="A0A368KW09"/>
<comment type="caution">
    <text evidence="1">The sequence shown here is derived from an EMBL/GenBank/DDBJ whole genome shotgun (WGS) entry which is preliminary data.</text>
</comment>
<reference evidence="1 2" key="1">
    <citation type="submission" date="2018-07" db="EMBL/GenBank/DDBJ databases">
        <title>Comparative genomes isolates from brazilian mangrove.</title>
        <authorList>
            <person name="De Araujo J.E."/>
            <person name="Taketani R.G."/>
            <person name="Silva M.C.P."/>
            <person name="Lourenco M.V."/>
            <person name="Oliveira V.M."/>
            <person name="Andreote F.D."/>
        </authorList>
    </citation>
    <scope>NUCLEOTIDE SEQUENCE [LARGE SCALE GENOMIC DNA]</scope>
    <source>
        <strain evidence="1 2">HEX PRIS-MGV</strain>
    </source>
</reference>